<evidence type="ECO:0000256" key="8">
    <source>
        <dbReference type="ARBA" id="ARBA00022692"/>
    </source>
</evidence>
<feature type="transmembrane region" description="Helical" evidence="13">
    <location>
        <begin position="106"/>
        <end position="125"/>
    </location>
</feature>
<feature type="transmembrane region" description="Helical" evidence="13">
    <location>
        <begin position="401"/>
        <end position="420"/>
    </location>
</feature>
<evidence type="ECO:0000256" key="5">
    <source>
        <dbReference type="ARBA" id="ARBA00022448"/>
    </source>
</evidence>
<evidence type="ECO:0000256" key="13">
    <source>
        <dbReference type="SAM" id="Phobius"/>
    </source>
</evidence>
<dbReference type="InterPro" id="IPR050222">
    <property type="entry name" value="MATE_MdtK"/>
</dbReference>
<reference evidence="14 15" key="1">
    <citation type="submission" date="2016-01" db="EMBL/GenBank/DDBJ databases">
        <title>Draft Genome Sequences of Seven Thermophilic Sporeformers Isolated from Foods.</title>
        <authorList>
            <person name="Berendsen E.M."/>
            <person name="Wells-Bennik M.H."/>
            <person name="Krawcyk A.O."/>
            <person name="De Jong A."/>
            <person name="Holsappel S."/>
            <person name="Eijlander R.T."/>
            <person name="Kuipers O.P."/>
        </authorList>
    </citation>
    <scope>NUCLEOTIDE SEQUENCE [LARGE SCALE GENOMIC DNA]</scope>
    <source>
        <strain evidence="14 15">B4135</strain>
    </source>
</reference>
<feature type="transmembrane region" description="Helical" evidence="13">
    <location>
        <begin position="174"/>
        <end position="194"/>
    </location>
</feature>
<keyword evidence="10" id="KW-0406">Ion transport</keyword>
<comment type="caution">
    <text evidence="14">The sequence shown here is derived from an EMBL/GenBank/DDBJ whole genome shotgun (WGS) entry which is preliminary data.</text>
</comment>
<dbReference type="GO" id="GO:0015297">
    <property type="term" value="F:antiporter activity"/>
    <property type="evidence" value="ECO:0007669"/>
    <property type="project" value="UniProtKB-KW"/>
</dbReference>
<evidence type="ECO:0000256" key="7">
    <source>
        <dbReference type="ARBA" id="ARBA00022475"/>
    </source>
</evidence>
<organism evidence="14 15">
    <name type="scientific">Caldibacillus debilis</name>
    <dbReference type="NCBI Taxonomy" id="301148"/>
    <lineage>
        <taxon>Bacteria</taxon>
        <taxon>Bacillati</taxon>
        <taxon>Bacillota</taxon>
        <taxon>Bacilli</taxon>
        <taxon>Bacillales</taxon>
        <taxon>Bacillaceae</taxon>
        <taxon>Caldibacillus</taxon>
    </lineage>
</organism>
<feature type="transmembrane region" description="Helical" evidence="13">
    <location>
        <begin position="432"/>
        <end position="453"/>
    </location>
</feature>
<evidence type="ECO:0000256" key="1">
    <source>
        <dbReference type="ARBA" id="ARBA00003408"/>
    </source>
</evidence>
<feature type="transmembrane region" description="Helical" evidence="13">
    <location>
        <begin position="145"/>
        <end position="162"/>
    </location>
</feature>
<dbReference type="InterPro" id="IPR048279">
    <property type="entry name" value="MdtK-like"/>
</dbReference>
<keyword evidence="11 13" id="KW-0472">Membrane</keyword>
<feature type="transmembrane region" description="Helical" evidence="13">
    <location>
        <begin position="206"/>
        <end position="227"/>
    </location>
</feature>
<dbReference type="CDD" id="cd13131">
    <property type="entry name" value="MATE_NorM_like"/>
    <property type="match status" value="1"/>
</dbReference>
<evidence type="ECO:0000256" key="10">
    <source>
        <dbReference type="ARBA" id="ARBA00023065"/>
    </source>
</evidence>
<dbReference type="AlphaFoldDB" id="A0A150L9H3"/>
<dbReference type="Proteomes" id="UP000075683">
    <property type="component" value="Unassembled WGS sequence"/>
</dbReference>
<keyword evidence="7" id="KW-1003">Cell membrane</keyword>
<feature type="transmembrane region" description="Helical" evidence="13">
    <location>
        <begin position="371"/>
        <end position="389"/>
    </location>
</feature>
<evidence type="ECO:0000256" key="11">
    <source>
        <dbReference type="ARBA" id="ARBA00023136"/>
    </source>
</evidence>
<feature type="transmembrane region" description="Helical" evidence="13">
    <location>
        <begin position="332"/>
        <end position="351"/>
    </location>
</feature>
<feature type="transmembrane region" description="Helical" evidence="13">
    <location>
        <begin position="23"/>
        <end position="46"/>
    </location>
</feature>
<evidence type="ECO:0000256" key="4">
    <source>
        <dbReference type="ARBA" id="ARBA00020268"/>
    </source>
</evidence>
<dbReference type="PANTHER" id="PTHR43298">
    <property type="entry name" value="MULTIDRUG RESISTANCE PROTEIN NORM-RELATED"/>
    <property type="match status" value="1"/>
</dbReference>
<evidence type="ECO:0000256" key="2">
    <source>
        <dbReference type="ARBA" id="ARBA00004651"/>
    </source>
</evidence>
<comment type="similarity">
    <text evidence="3">Belongs to the multi antimicrobial extrusion (MATE) (TC 2.A.66.1) family.</text>
</comment>
<keyword evidence="6" id="KW-0050">Antiport</keyword>
<dbReference type="PIRSF" id="PIRSF006603">
    <property type="entry name" value="DinF"/>
    <property type="match status" value="1"/>
</dbReference>
<dbReference type="GO" id="GO:0005886">
    <property type="term" value="C:plasma membrane"/>
    <property type="evidence" value="ECO:0007669"/>
    <property type="project" value="UniProtKB-SubCell"/>
</dbReference>
<protein>
    <recommendedName>
        <fullName evidence="4">Probable multidrug resistance protein NorM</fullName>
    </recommendedName>
    <alternativeName>
        <fullName evidence="12">Multidrug-efflux transporter</fullName>
    </alternativeName>
</protein>
<dbReference type="PATRIC" id="fig|301148.3.peg.1926"/>
<keyword evidence="5" id="KW-0813">Transport</keyword>
<dbReference type="InterPro" id="IPR002528">
    <property type="entry name" value="MATE_fam"/>
</dbReference>
<name>A0A150L9H3_9BACI</name>
<keyword evidence="9 13" id="KW-1133">Transmembrane helix</keyword>
<proteinExistence type="inferred from homology"/>
<evidence type="ECO:0000256" key="12">
    <source>
        <dbReference type="ARBA" id="ARBA00031636"/>
    </source>
</evidence>
<dbReference type="GO" id="GO:0006811">
    <property type="term" value="P:monoatomic ion transport"/>
    <property type="evidence" value="ECO:0007669"/>
    <property type="project" value="UniProtKB-KW"/>
</dbReference>
<feature type="transmembrane region" description="Helical" evidence="13">
    <location>
        <begin position="298"/>
        <end position="320"/>
    </location>
</feature>
<evidence type="ECO:0000313" key="14">
    <source>
        <dbReference type="EMBL" id="KYD08944.1"/>
    </source>
</evidence>
<feature type="transmembrane region" description="Helical" evidence="13">
    <location>
        <begin position="72"/>
        <end position="94"/>
    </location>
</feature>
<evidence type="ECO:0000256" key="6">
    <source>
        <dbReference type="ARBA" id="ARBA00022449"/>
    </source>
</evidence>
<gene>
    <name evidence="14" type="ORF">B4135_3855</name>
</gene>
<comment type="function">
    <text evidence="1">Multidrug efflux pump.</text>
</comment>
<dbReference type="PANTHER" id="PTHR43298:SF2">
    <property type="entry name" value="FMN_FAD EXPORTER YEEO-RELATED"/>
    <property type="match status" value="1"/>
</dbReference>
<evidence type="ECO:0000256" key="9">
    <source>
        <dbReference type="ARBA" id="ARBA00022989"/>
    </source>
</evidence>
<accession>A0A150L9H3</accession>
<dbReference type="EMBL" id="LQYT01000133">
    <property type="protein sequence ID" value="KYD08944.1"/>
    <property type="molecule type" value="Genomic_DNA"/>
</dbReference>
<evidence type="ECO:0000256" key="3">
    <source>
        <dbReference type="ARBA" id="ARBA00010199"/>
    </source>
</evidence>
<dbReference type="STRING" id="301148.B4135_3855"/>
<sequence>MLPETVSEWEDTMHPTKNRKEKFRLFVAIFSPIFVTQVAMSLMGFFNASMSGNVASADLAGVAIGNSLWSPVYTGLSGILVAVTPTVSQLVGAGREREVPKTVQQGILAAFFISISLIAAGALSLEKILNLMDLEEEVKRTAHDYLVSLSFGIVPLLVYNVLRYFIDALGQTKTTMIITLLSVPLNVFFNYLFIFGKFGFPKLGGVGAGVASAITYWIICLIAILLITRIRPFSRYGIFRAFYGIHFPVLKELFRVGIPIGMAIFFETSIFAAITLLMSQYDTATVASYQAAANFTTILYMFPLSISMSLTILVAYEVGAGRLRDAGQYSRLGILTALILAFLNAVILYVFRYPIASLYTNEERVLEITARFLLFAIGFQFSDAIQASVQGALRGYKDVNASFITTFVAYWVIGLPAGYLLAGYGGMGPDGYWIGIISGLTAGAVGLSARLFYIQKIKYGGAFVKGERR</sequence>
<feature type="transmembrane region" description="Helical" evidence="13">
    <location>
        <begin position="256"/>
        <end position="278"/>
    </location>
</feature>
<dbReference type="Pfam" id="PF01554">
    <property type="entry name" value="MatE"/>
    <property type="match status" value="2"/>
</dbReference>
<comment type="subcellular location">
    <subcellularLocation>
        <location evidence="2">Cell membrane</location>
        <topology evidence="2">Multi-pass membrane protein</topology>
    </subcellularLocation>
</comment>
<dbReference type="NCBIfam" id="TIGR00797">
    <property type="entry name" value="matE"/>
    <property type="match status" value="1"/>
</dbReference>
<dbReference type="GO" id="GO:0042910">
    <property type="term" value="F:xenobiotic transmembrane transporter activity"/>
    <property type="evidence" value="ECO:0007669"/>
    <property type="project" value="InterPro"/>
</dbReference>
<keyword evidence="8 13" id="KW-0812">Transmembrane</keyword>
<evidence type="ECO:0000313" key="15">
    <source>
        <dbReference type="Proteomes" id="UP000075683"/>
    </source>
</evidence>